<reference evidence="2" key="1">
    <citation type="submission" date="2022-11" db="UniProtKB">
        <authorList>
            <consortium name="WormBaseParasite"/>
        </authorList>
    </citation>
    <scope>IDENTIFICATION</scope>
</reference>
<protein>
    <submittedName>
        <fullName evidence="2">Uncharacterized protein</fullName>
    </submittedName>
</protein>
<organism evidence="1 2">
    <name type="scientific">Plectus sambesii</name>
    <dbReference type="NCBI Taxonomy" id="2011161"/>
    <lineage>
        <taxon>Eukaryota</taxon>
        <taxon>Metazoa</taxon>
        <taxon>Ecdysozoa</taxon>
        <taxon>Nematoda</taxon>
        <taxon>Chromadorea</taxon>
        <taxon>Plectida</taxon>
        <taxon>Plectina</taxon>
        <taxon>Plectoidea</taxon>
        <taxon>Plectidae</taxon>
        <taxon>Plectus</taxon>
    </lineage>
</organism>
<dbReference type="AlphaFoldDB" id="A0A914XJC2"/>
<dbReference type="Proteomes" id="UP000887566">
    <property type="component" value="Unplaced"/>
</dbReference>
<evidence type="ECO:0000313" key="1">
    <source>
        <dbReference type="Proteomes" id="UP000887566"/>
    </source>
</evidence>
<keyword evidence="1" id="KW-1185">Reference proteome</keyword>
<sequence length="101" mass="11738">MECEEKMRMLQYQKEPSCYSDRHSISIFRGINSSRNAQEEKTSKLLALAALEHICDVKAYLDQKLISQSSDWGSEFMDEWEKMEMVEKRNTPSVNSSHLSS</sequence>
<name>A0A914XJC2_9BILA</name>
<evidence type="ECO:0000313" key="2">
    <source>
        <dbReference type="WBParaSite" id="PSAMB.scaffold8081size6653.g30931.t1"/>
    </source>
</evidence>
<dbReference type="WBParaSite" id="PSAMB.scaffold8081size6653.g30931.t1">
    <property type="protein sequence ID" value="PSAMB.scaffold8081size6653.g30931.t1"/>
    <property type="gene ID" value="PSAMB.scaffold8081size6653.g30931"/>
</dbReference>
<accession>A0A914XJC2</accession>
<proteinExistence type="predicted"/>